<dbReference type="PANTHER" id="PTHR36454">
    <property type="entry name" value="LMO2823 PROTEIN"/>
    <property type="match status" value="1"/>
</dbReference>
<reference evidence="1 2" key="1">
    <citation type="journal article" date="2013" name="Int. J. Syst. Evol. Microbiol.">
        <title>Marinoscillum luteum sp. nov., isolated from marine sediment.</title>
        <authorList>
            <person name="Cha I.T."/>
            <person name="Park S.J."/>
            <person name="Kim S.J."/>
            <person name="Kim J.G."/>
            <person name="Jung M.Y."/>
            <person name="Shin K.S."/>
            <person name="Kwon K.K."/>
            <person name="Yang S.H."/>
            <person name="Seo Y.S."/>
            <person name="Rhee S.K."/>
        </authorList>
    </citation>
    <scope>NUCLEOTIDE SEQUENCE [LARGE SCALE GENOMIC DNA]</scope>
    <source>
        <strain evidence="1 2">KCTC 23939</strain>
    </source>
</reference>
<name>A0ABW7N488_9BACT</name>
<accession>A0ABW7N488</accession>
<dbReference type="PANTHER" id="PTHR36454:SF1">
    <property type="entry name" value="DUF1015 DOMAIN-CONTAINING PROTEIN"/>
    <property type="match status" value="1"/>
</dbReference>
<dbReference type="Proteomes" id="UP001610063">
    <property type="component" value="Unassembled WGS sequence"/>
</dbReference>
<dbReference type="EMBL" id="JBIPKE010000011">
    <property type="protein sequence ID" value="MFH6982376.1"/>
    <property type="molecule type" value="Genomic_DNA"/>
</dbReference>
<dbReference type="PIRSF" id="PIRSF033563">
    <property type="entry name" value="UCP033563"/>
    <property type="match status" value="1"/>
</dbReference>
<protein>
    <submittedName>
        <fullName evidence="1">DUF1015 domain-containing protein</fullName>
    </submittedName>
</protein>
<keyword evidence="2" id="KW-1185">Reference proteome</keyword>
<sequence length="434" mass="50954">MAEIRPFAGWRYHQKHTQNIDRLTSPLFDVVSNKQREVLYQTEYNSIHLSVPQGEHPAELAKEKLSQWKQDGVIVQDQLPGIYVYFQHFSLAGRDQTYIRKGFICNIRIYEWGEKEILRHESTMPFSVDDRMQLLHKTQLNVSPTHGLYTDPNAEIEKYLDESMLAPIYESEDYQGVRDVLSVIHDAKIIGRIQEIIREKKIILADGHHRYEGSLNYMQQRRKENPKHTGQEGYNYHMMMLTNTEADDLRILPTHRVVRDLDNFSEEWLLNQLEEDFTIKTVENAPDVNEIILGKQWAFGLLIGDNAYKIRLKPEKINEIKWNFPDEVKALDLTVMHYFIFEKILEIPGQKQVNARNITFQRNFTECLREVLKGEAQFALITKDISIETVKQVCYSGFTMPQKSTYFYPKVISGFVFSSIDDHEFQTPFDSCFQ</sequence>
<dbReference type="RefSeq" id="WP_395416104.1">
    <property type="nucleotide sequence ID" value="NZ_JBIPKE010000011.1"/>
</dbReference>
<dbReference type="Pfam" id="PF06245">
    <property type="entry name" value="DUF1015"/>
    <property type="match status" value="1"/>
</dbReference>
<dbReference type="InterPro" id="IPR008323">
    <property type="entry name" value="UCP033563"/>
</dbReference>
<evidence type="ECO:0000313" key="1">
    <source>
        <dbReference type="EMBL" id="MFH6982376.1"/>
    </source>
</evidence>
<comment type="caution">
    <text evidence="1">The sequence shown here is derived from an EMBL/GenBank/DDBJ whole genome shotgun (WGS) entry which is preliminary data.</text>
</comment>
<organism evidence="1 2">
    <name type="scientific">Marinoscillum luteum</name>
    <dbReference type="NCBI Taxonomy" id="861051"/>
    <lineage>
        <taxon>Bacteria</taxon>
        <taxon>Pseudomonadati</taxon>
        <taxon>Bacteroidota</taxon>
        <taxon>Cytophagia</taxon>
        <taxon>Cytophagales</taxon>
        <taxon>Reichenbachiellaceae</taxon>
        <taxon>Marinoscillum</taxon>
    </lineage>
</organism>
<evidence type="ECO:0000313" key="2">
    <source>
        <dbReference type="Proteomes" id="UP001610063"/>
    </source>
</evidence>
<proteinExistence type="predicted"/>
<gene>
    <name evidence="1" type="ORF">ACHKAR_02950</name>
</gene>